<evidence type="ECO:0000256" key="3">
    <source>
        <dbReference type="ARBA" id="ARBA00022679"/>
    </source>
</evidence>
<dbReference type="InterPro" id="IPR020843">
    <property type="entry name" value="ER"/>
</dbReference>
<dbReference type="SUPFAM" id="SSF47336">
    <property type="entry name" value="ACP-like"/>
    <property type="match status" value="1"/>
</dbReference>
<dbReference type="Pfam" id="PF00550">
    <property type="entry name" value="PP-binding"/>
    <property type="match status" value="1"/>
</dbReference>
<dbReference type="Pfam" id="PF16197">
    <property type="entry name" value="KAsynt_C_assoc"/>
    <property type="match status" value="1"/>
</dbReference>
<keyword evidence="2" id="KW-0597">Phosphoprotein</keyword>
<dbReference type="Pfam" id="PF00109">
    <property type="entry name" value="ketoacyl-synt"/>
    <property type="match status" value="1"/>
</dbReference>
<dbReference type="SUPFAM" id="SSF53335">
    <property type="entry name" value="S-adenosyl-L-methionine-dependent methyltransferases"/>
    <property type="match status" value="1"/>
</dbReference>
<dbReference type="PROSITE" id="PS52019">
    <property type="entry name" value="PKS_MFAS_DH"/>
    <property type="match status" value="1"/>
</dbReference>
<dbReference type="InterPro" id="IPR018201">
    <property type="entry name" value="Ketoacyl_synth_AS"/>
</dbReference>
<dbReference type="InterPro" id="IPR042104">
    <property type="entry name" value="PKS_dehydratase_sf"/>
</dbReference>
<dbReference type="SMART" id="SM00826">
    <property type="entry name" value="PKS_DH"/>
    <property type="match status" value="1"/>
</dbReference>
<dbReference type="Gene3D" id="3.40.50.720">
    <property type="entry name" value="NAD(P)-binding Rossmann-like Domain"/>
    <property type="match status" value="3"/>
</dbReference>
<evidence type="ECO:0000313" key="12">
    <source>
        <dbReference type="Proteomes" id="UP001517376"/>
    </source>
</evidence>
<dbReference type="SUPFAM" id="SSF50129">
    <property type="entry name" value="GroES-like"/>
    <property type="match status" value="1"/>
</dbReference>
<dbReference type="SMART" id="SM00829">
    <property type="entry name" value="PKS_ER"/>
    <property type="match status" value="1"/>
</dbReference>
<dbReference type="Pfam" id="PF02801">
    <property type="entry name" value="Ketoacyl-synt_C"/>
    <property type="match status" value="1"/>
</dbReference>
<protein>
    <submittedName>
        <fullName evidence="11">SDR family NAD(P)-dependent oxidoreductase</fullName>
    </submittedName>
</protein>
<keyword evidence="4" id="KW-0521">NADP</keyword>
<dbReference type="InterPro" id="IPR014030">
    <property type="entry name" value="Ketoacyl_synth_N"/>
</dbReference>
<sequence>MPLVRRIFITGRSCRLPGAANVAQFSELLFARGDAVTEVPRDRWVHEYFLHPVPGTKGKTYTFAAGIVPDLWCFDSAAFGISPREAGQMDPQQRLLLQVAWEALEDAGLPPDGLAGKNVGVFVGCSAMAHAARLAQDAAVTDSYLMTGNTLALVSNRISHALDLRGPSITVDTACSSSIVALRLAEEALLRGEVDTAIVAGVNAILDPIHYVGFSAARMLSPVGRCQPFSARADGYVRAEGAVAFVLERKTAAALGPRRAYAALVGVETNTDGRTLNVALPSADGQAALLRRVYDRCGIDPAALAFVEAHGTGTLAGDPVEASALGRVLGQARTAPLPIGSVKSNIGHLEPASGVAGLLKALVAMERRQFPATLHASELNPGIPFADLNLAVAQDHVTLAEGPLFAGVSSFGFGGANAHAILESVQPSVRPPLTAGGTDAPILFLSATGEEALRRSMRNWQPLVAAEAGRAGLRELCAEAAAYRGRLPQRAALICDDPEAAAAALVDGASGNGDPRLVTASSALRDAPAAFVFSGNGSQYSGMGLVAMARDPDYARGLRRIDRAFRAVAGWSIIARMRAGDLDEQLRDAEVAQPLLFADQMALVWALGARGLRPAAVMGHSGGEVAAACASGALTLDQALRVIHRRSTALQKLRGRGTMAAVQAPAPDVAEAIARFGGGLEIAAENSPRSVSVVGEAGELDAFLRHARRSLRWPAVRLAIDYPYHSSAVDSVAVALRAGLADLSPGRAQIPFVSSVTGQRTEGEALDSGYWCENVRRPVAFVTAMATLRDMGLQAFVEIGPSPVLQAYMAGCLPAEGGAILPTLDRSDEGIGINPVDRILARAVVQGLRLDGNRVLPRPRGMRADLPTYPWNPVEVRIDRTPGILNRLGDSAVQHPLLGREEGVDARVWFSDMDAHMRPVVADHRVGGRVVVPGTMLTEMALAAASSVLGTHRLELRDVDLLAPLVLARQSLTEVQVRALPDQSRLTIGGRAKGDEGSYRLHVQARFFRAAEAEATMASAPDPAADPRDLLGERTYVAARRIGLDYGPGFALVERARVIAPGEVEVLLRENALELTPGHATLLDVCGADAVFHGLIAALEGTLAERGGLAFVPVRIARMVLDLPHEKIASGRLRVLRQGSRSVLADFTLFNRQGQRVARMEQVRFQAVRLIREVSLVQHAFRQIALPETAGVLAAPAPQRVAEQPELRPDDDGIFLVEAVAQALAAVTLRDLAPGGFLPAPAASPYLAGLIGIALRSDMVVATDGGWRLTDAARTADPAPLMAWLGEKGPELGPERAVLAHLVAQLPLLARTDADALPLPEGIFGRAAIENLEEGSVYCRRRRLAMVQAVCDVVAALPAGRMVRIAEVTDSTARLLPALLAAIGPDRATFAEIALSGASEGSVLAQDRVRSIAAEPDAMRAAGPFDLILSDGMIGAAARPEALLTLLHSALAPAGRLVALEPGPSDFADLVYGSDPDWFTSFHMPDGPISRRWAREEWADMVARLGLGALQADALPDGCGLANVLILAAPENAARAASDALPDLAALIADSWVQRQDRVVQDGQGRVICTFPPVATGEDAVAMLSRRILMLRDVVAQTTARDGQLICVVSGGTGRSDASHDPAQTALWAFLRSAANENPTLSLLRVDPDPALAAQEVGDRIAARVAAQSAETEVILRADGDAVLRVTQGVTQGSLPPPAPMRAVLVAPAVGGLDDLRWEVVPRQEPGPGEVEVTVTATGLNYRDVMWTMGLLPEEALERGFAGPTIGIECAGVVSRCGPGVEGLAVGDTVLTFGPSSFASHVVVRADIAARLPDGMQAEAAATVPVAFFTAWYALVTLGNLRAGEWVLIHGGAGGVGLAAIQIARHLGLRVIATAGSGVKRSLLRAEGVEHVLDSRSLGFADEVCELTGGRGVDAVLNGLAGAAMERSLACLAPFGRFLELGKQDFYGNTAMGMRPLKENISYHGIDVDQVMAARPDLAARVFAEVMDAFASGALRPLPYRAFGPAEAVSAFRLMQKSGHVGKVLITPPAPEAVQMQDIPTGRAPLCPERTHLVIGGLGGLGLEVAEWLIEGGARRVALMGRRADLSPEAEAAFRRWRNKGAEVWAVACDVADPAALEAALADLRPLAGVIHSAMVLEDMPMAALTDAVLARVLPAKVAGAAHLDRLTRQDGLDYFVLFSSMATLIGNHGQSAYVAANGYLEGIARQRRAAGLPALAVGWGAISDVGYLTRDRDTAALVRRMSGGLDFTGVQVTRALDRLLALGLTVDPVVHISPMGWNAVSVTLRTIAEPAFGLLKALGKRAEGEASDDDLRAALVAMTQDRAEARLTAWLVGRIAHILQVPEKAVVPGRPVADLGIDSLMGVELGLTLQESLGDDVPVSLVSDALSIEEIAARIVRHLHGGAGAAPAEATEEVRLAVQHLSVAQDHVAAPAEAAE</sequence>
<dbReference type="Gene3D" id="3.40.366.10">
    <property type="entry name" value="Malonyl-Coenzyme A Acyl Carrier Protein, domain 2"/>
    <property type="match status" value="1"/>
</dbReference>
<dbReference type="InterPro" id="IPR049900">
    <property type="entry name" value="PKS_mFAS_DH"/>
</dbReference>
<dbReference type="InterPro" id="IPR016036">
    <property type="entry name" value="Malonyl_transacylase_ACP-bd"/>
</dbReference>
<dbReference type="InterPro" id="IPR009081">
    <property type="entry name" value="PP-bd_ACP"/>
</dbReference>
<dbReference type="EMBL" id="JAAATW010000001">
    <property type="protein sequence ID" value="NBE06424.1"/>
    <property type="molecule type" value="Genomic_DNA"/>
</dbReference>
<dbReference type="PANTHER" id="PTHR43775:SF37">
    <property type="entry name" value="SI:DKEY-61P9.11"/>
    <property type="match status" value="1"/>
</dbReference>
<gene>
    <name evidence="11" type="ORF">GU920_02675</name>
</gene>
<dbReference type="InterPro" id="IPR011032">
    <property type="entry name" value="GroES-like_sf"/>
</dbReference>
<evidence type="ECO:0000256" key="5">
    <source>
        <dbReference type="ARBA" id="ARBA00023268"/>
    </source>
</evidence>
<feature type="domain" description="PKS/mFAS DH" evidence="10">
    <location>
        <begin position="895"/>
        <end position="1174"/>
    </location>
</feature>
<dbReference type="Pfam" id="PF08240">
    <property type="entry name" value="ADH_N"/>
    <property type="match status" value="1"/>
</dbReference>
<dbReference type="Pfam" id="PF08659">
    <property type="entry name" value="KR"/>
    <property type="match status" value="1"/>
</dbReference>
<dbReference type="Pfam" id="PF14765">
    <property type="entry name" value="PS-DH"/>
    <property type="match status" value="1"/>
</dbReference>
<keyword evidence="5" id="KW-0511">Multifunctional enzyme</keyword>
<dbReference type="InterPro" id="IPR013154">
    <property type="entry name" value="ADH-like_N"/>
</dbReference>
<dbReference type="InterPro" id="IPR014031">
    <property type="entry name" value="Ketoacyl_synth_C"/>
</dbReference>
<dbReference type="InterPro" id="IPR049551">
    <property type="entry name" value="PKS_DH_C"/>
</dbReference>
<dbReference type="Pfam" id="PF00698">
    <property type="entry name" value="Acyl_transf_1"/>
    <property type="match status" value="1"/>
</dbReference>
<dbReference type="InterPro" id="IPR049552">
    <property type="entry name" value="PKS_DH_N"/>
</dbReference>
<dbReference type="RefSeq" id="WP_161765426.1">
    <property type="nucleotide sequence ID" value="NZ_JAAATW010000001.1"/>
</dbReference>
<dbReference type="InterPro" id="IPR016035">
    <property type="entry name" value="Acyl_Trfase/lysoPLipase"/>
</dbReference>
<dbReference type="Gene3D" id="3.10.129.110">
    <property type="entry name" value="Polyketide synthase dehydratase"/>
    <property type="match status" value="1"/>
</dbReference>
<dbReference type="InterPro" id="IPR013968">
    <property type="entry name" value="PKS_KR"/>
</dbReference>
<evidence type="ECO:0000259" key="9">
    <source>
        <dbReference type="PROSITE" id="PS52004"/>
    </source>
</evidence>
<keyword evidence="6" id="KW-0012">Acyltransferase</keyword>
<name>A0ABW9Y3A5_9RHOB</name>
<dbReference type="InterPro" id="IPR036291">
    <property type="entry name" value="NAD(P)-bd_dom_sf"/>
</dbReference>
<dbReference type="SMART" id="SM00827">
    <property type="entry name" value="PKS_AT"/>
    <property type="match status" value="1"/>
</dbReference>
<feature type="domain" description="Carrier" evidence="8">
    <location>
        <begin position="2323"/>
        <end position="2400"/>
    </location>
</feature>
<dbReference type="InterPro" id="IPR029063">
    <property type="entry name" value="SAM-dependent_MTases_sf"/>
</dbReference>
<dbReference type="InterPro" id="IPR016039">
    <property type="entry name" value="Thiolase-like"/>
</dbReference>
<dbReference type="CDD" id="cd05195">
    <property type="entry name" value="enoyl_red"/>
    <property type="match status" value="1"/>
</dbReference>
<proteinExistence type="predicted"/>
<feature type="region of interest" description="C-terminal hotdog fold" evidence="7">
    <location>
        <begin position="1027"/>
        <end position="1174"/>
    </location>
</feature>
<evidence type="ECO:0000256" key="7">
    <source>
        <dbReference type="PROSITE-ProRule" id="PRU01363"/>
    </source>
</evidence>
<evidence type="ECO:0000259" key="8">
    <source>
        <dbReference type="PROSITE" id="PS50075"/>
    </source>
</evidence>
<feature type="active site" description="Proton acceptor; for dehydratase activity" evidence="7">
    <location>
        <position position="924"/>
    </location>
</feature>
<dbReference type="Gene3D" id="1.10.1200.10">
    <property type="entry name" value="ACP-like"/>
    <property type="match status" value="1"/>
</dbReference>
<dbReference type="SMART" id="SM00823">
    <property type="entry name" value="PKS_PP"/>
    <property type="match status" value="1"/>
</dbReference>
<dbReference type="SMART" id="SM00822">
    <property type="entry name" value="PKS_KR"/>
    <property type="match status" value="1"/>
</dbReference>
<dbReference type="InterPro" id="IPR032821">
    <property type="entry name" value="PKS_assoc"/>
</dbReference>
<dbReference type="InterPro" id="IPR057326">
    <property type="entry name" value="KR_dom"/>
</dbReference>
<feature type="region of interest" description="N-terminal hotdog fold" evidence="7">
    <location>
        <begin position="895"/>
        <end position="1014"/>
    </location>
</feature>
<dbReference type="CDD" id="cd00833">
    <property type="entry name" value="PKS"/>
    <property type="match status" value="1"/>
</dbReference>
<dbReference type="PROSITE" id="PS52004">
    <property type="entry name" value="KS3_2"/>
    <property type="match status" value="1"/>
</dbReference>
<keyword evidence="3" id="KW-0808">Transferase</keyword>
<dbReference type="InterPro" id="IPR020841">
    <property type="entry name" value="PKS_Beta-ketoAc_synthase_dom"/>
</dbReference>
<dbReference type="InterPro" id="IPR013149">
    <property type="entry name" value="ADH-like_C"/>
</dbReference>
<dbReference type="InterPro" id="IPR020807">
    <property type="entry name" value="PKS_DH"/>
</dbReference>
<dbReference type="SUPFAM" id="SSF51735">
    <property type="entry name" value="NAD(P)-binding Rossmann-fold domains"/>
    <property type="match status" value="3"/>
</dbReference>
<keyword evidence="1" id="KW-0596">Phosphopantetheine</keyword>
<evidence type="ECO:0000256" key="1">
    <source>
        <dbReference type="ARBA" id="ARBA00022450"/>
    </source>
</evidence>
<dbReference type="PANTHER" id="PTHR43775">
    <property type="entry name" value="FATTY ACID SYNTHASE"/>
    <property type="match status" value="1"/>
</dbReference>
<dbReference type="PROSITE" id="PS00606">
    <property type="entry name" value="KS3_1"/>
    <property type="match status" value="1"/>
</dbReference>
<feature type="active site" description="Proton donor; for dehydratase activity" evidence="7">
    <location>
        <position position="1089"/>
    </location>
</feature>
<dbReference type="InterPro" id="IPR036736">
    <property type="entry name" value="ACP-like_sf"/>
</dbReference>
<dbReference type="SUPFAM" id="SSF52151">
    <property type="entry name" value="FabD/lysophospholipase-like"/>
    <property type="match status" value="1"/>
</dbReference>
<dbReference type="SMART" id="SM00825">
    <property type="entry name" value="PKS_KS"/>
    <property type="match status" value="1"/>
</dbReference>
<feature type="domain" description="Ketosynthase family 3 (KS3)" evidence="9">
    <location>
        <begin position="4"/>
        <end position="424"/>
    </location>
</feature>
<dbReference type="SUPFAM" id="SSF55048">
    <property type="entry name" value="Probable ACP-binding domain of malonyl-CoA ACP transacylase"/>
    <property type="match status" value="1"/>
</dbReference>
<dbReference type="Gene3D" id="3.40.50.150">
    <property type="entry name" value="Vaccinia Virus protein VP39"/>
    <property type="match status" value="1"/>
</dbReference>
<dbReference type="InterPro" id="IPR050091">
    <property type="entry name" value="PKS_NRPS_Biosynth_Enz"/>
</dbReference>
<dbReference type="InterPro" id="IPR014043">
    <property type="entry name" value="Acyl_transferase_dom"/>
</dbReference>
<dbReference type="Gene3D" id="3.40.47.10">
    <property type="match status" value="1"/>
</dbReference>
<dbReference type="PROSITE" id="PS01162">
    <property type="entry name" value="QOR_ZETA_CRYSTAL"/>
    <property type="match status" value="1"/>
</dbReference>
<dbReference type="Pfam" id="PF21089">
    <property type="entry name" value="PKS_DH_N"/>
    <property type="match status" value="1"/>
</dbReference>
<keyword evidence="12" id="KW-1185">Reference proteome</keyword>
<evidence type="ECO:0000256" key="6">
    <source>
        <dbReference type="ARBA" id="ARBA00023315"/>
    </source>
</evidence>
<evidence type="ECO:0000256" key="4">
    <source>
        <dbReference type="ARBA" id="ARBA00022857"/>
    </source>
</evidence>
<dbReference type="InterPro" id="IPR001227">
    <property type="entry name" value="Ac_transferase_dom_sf"/>
</dbReference>
<evidence type="ECO:0000256" key="2">
    <source>
        <dbReference type="ARBA" id="ARBA00022553"/>
    </source>
</evidence>
<evidence type="ECO:0000313" key="11">
    <source>
        <dbReference type="EMBL" id="NBE06424.1"/>
    </source>
</evidence>
<dbReference type="Gene3D" id="3.30.70.3290">
    <property type="match status" value="1"/>
</dbReference>
<dbReference type="Gene3D" id="3.90.180.10">
    <property type="entry name" value="Medium-chain alcohol dehydrogenases, catalytic domain"/>
    <property type="match status" value="1"/>
</dbReference>
<accession>A0ABW9Y3A5</accession>
<dbReference type="PROSITE" id="PS50075">
    <property type="entry name" value="CARRIER"/>
    <property type="match status" value="1"/>
</dbReference>
<dbReference type="SUPFAM" id="SSF53901">
    <property type="entry name" value="Thiolase-like"/>
    <property type="match status" value="1"/>
</dbReference>
<organism evidence="11 12">
    <name type="scientific">Paragemmobacter ruber</name>
    <dbReference type="NCBI Taxonomy" id="1985673"/>
    <lineage>
        <taxon>Bacteria</taxon>
        <taxon>Pseudomonadati</taxon>
        <taxon>Pseudomonadota</taxon>
        <taxon>Alphaproteobacteria</taxon>
        <taxon>Rhodobacterales</taxon>
        <taxon>Paracoccaceae</taxon>
        <taxon>Paragemmobacter</taxon>
    </lineage>
</organism>
<evidence type="ECO:0000259" key="10">
    <source>
        <dbReference type="PROSITE" id="PS52019"/>
    </source>
</evidence>
<dbReference type="InterPro" id="IPR020806">
    <property type="entry name" value="PKS_PP-bd"/>
</dbReference>
<dbReference type="InterPro" id="IPR002364">
    <property type="entry name" value="Quin_OxRdtase/zeta-crystal_CS"/>
</dbReference>
<comment type="caution">
    <text evidence="11">The sequence shown here is derived from an EMBL/GenBank/DDBJ whole genome shotgun (WGS) entry which is preliminary data.</text>
</comment>
<reference evidence="12" key="1">
    <citation type="submission" date="2020-01" db="EMBL/GenBank/DDBJ databases">
        <title>Sphingomonas sp. strain CSW-10.</title>
        <authorList>
            <person name="Chen W.-M."/>
        </authorList>
    </citation>
    <scope>NUCLEOTIDE SEQUENCE [LARGE SCALE GENOMIC DNA]</scope>
    <source>
        <strain evidence="12">CCP-1</strain>
    </source>
</reference>
<dbReference type="Proteomes" id="UP001517376">
    <property type="component" value="Unassembled WGS sequence"/>
</dbReference>
<dbReference type="Pfam" id="PF00107">
    <property type="entry name" value="ADH_zinc_N"/>
    <property type="match status" value="1"/>
</dbReference>